<dbReference type="Proteomes" id="UP000681035">
    <property type="component" value="Chromosome"/>
</dbReference>
<dbReference type="EMBL" id="AP023418">
    <property type="protein sequence ID" value="BCK81297.1"/>
    <property type="molecule type" value="Genomic_DNA"/>
</dbReference>
<dbReference type="RefSeq" id="WP_213542048.1">
    <property type="nucleotide sequence ID" value="NZ_AP023418.1"/>
</dbReference>
<gene>
    <name evidence="4" type="ORF">MM50RIKEN_10600</name>
</gene>
<evidence type="ECO:0008006" key="6">
    <source>
        <dbReference type="Google" id="ProtNLM"/>
    </source>
</evidence>
<dbReference type="InterPro" id="IPR013378">
    <property type="entry name" value="InlB-like_B-rpt"/>
</dbReference>
<name>A0A810Q4W3_9FIRM</name>
<accession>A0A810Q4W3</accession>
<dbReference type="SUPFAM" id="SSF51126">
    <property type="entry name" value="Pectin lyase-like"/>
    <property type="match status" value="1"/>
</dbReference>
<keyword evidence="2" id="KW-0472">Membrane</keyword>
<dbReference type="InterPro" id="IPR011050">
    <property type="entry name" value="Pectin_lyase_fold/virulence"/>
</dbReference>
<evidence type="ECO:0000313" key="4">
    <source>
        <dbReference type="EMBL" id="BCK81297.1"/>
    </source>
</evidence>
<evidence type="ECO:0000256" key="2">
    <source>
        <dbReference type="SAM" id="Phobius"/>
    </source>
</evidence>
<dbReference type="InterPro" id="IPR042229">
    <property type="entry name" value="Listeria/Bacterioides_rpt_sf"/>
</dbReference>
<organism evidence="4 5">
    <name type="scientific">Vescimonas coprocola</name>
    <dbReference type="NCBI Taxonomy" id="2714355"/>
    <lineage>
        <taxon>Bacteria</taxon>
        <taxon>Bacillati</taxon>
        <taxon>Bacillota</taxon>
        <taxon>Clostridia</taxon>
        <taxon>Eubacteriales</taxon>
        <taxon>Oscillospiraceae</taxon>
        <taxon>Vescimonas</taxon>
    </lineage>
</organism>
<dbReference type="GO" id="GO:0030313">
    <property type="term" value="C:cell envelope"/>
    <property type="evidence" value="ECO:0007669"/>
    <property type="project" value="UniProtKB-SubCell"/>
</dbReference>
<evidence type="ECO:0000256" key="3">
    <source>
        <dbReference type="SAM" id="SignalP"/>
    </source>
</evidence>
<evidence type="ECO:0000256" key="1">
    <source>
        <dbReference type="ARBA" id="ARBA00004196"/>
    </source>
</evidence>
<proteinExistence type="predicted"/>
<feature type="chain" id="PRO_5032752543" description="Repeat protein (TIGR02543 family)" evidence="3">
    <location>
        <begin position="26"/>
        <end position="839"/>
    </location>
</feature>
<dbReference type="KEGG" id="vcop:MM50RIKEN_10600"/>
<reference evidence="4" key="1">
    <citation type="submission" date="2020-09" db="EMBL/GenBank/DDBJ databases">
        <title>New species isolated from human feces.</title>
        <authorList>
            <person name="Kitahara M."/>
            <person name="Shigeno Y."/>
            <person name="Shime M."/>
            <person name="Matsumoto Y."/>
            <person name="Nakamura S."/>
            <person name="Motooka D."/>
            <person name="Fukuoka S."/>
            <person name="Nishikawa H."/>
            <person name="Benno Y."/>
        </authorList>
    </citation>
    <scope>NUCLEOTIDE SEQUENCE</scope>
    <source>
        <strain evidence="4">MM50</strain>
    </source>
</reference>
<keyword evidence="5" id="KW-1185">Reference proteome</keyword>
<keyword evidence="3" id="KW-0732">Signal</keyword>
<protein>
    <recommendedName>
        <fullName evidence="6">Repeat protein (TIGR02543 family)</fullName>
    </recommendedName>
</protein>
<dbReference type="AlphaFoldDB" id="A0A810Q4W3"/>
<keyword evidence="2" id="KW-0812">Transmembrane</keyword>
<feature type="transmembrane region" description="Helical" evidence="2">
    <location>
        <begin position="810"/>
        <end position="830"/>
    </location>
</feature>
<sequence length="839" mass="89833">MKKRILSILLALCMLFCLVPTTAFAEGETNRKVETEQELVDALADSSVDIITLKNDIAIGTTLTVLRKVTLDLNGYVLKMTGSGSVIILDNKSGITGDLTLIDSNPTAEHKFKVNGVEPWVLDDSGTETVYGGIITGGTGSRIFFSNGVEGGGVIIGSGALTMNGGNIVGCIANEGGGLFLSDGSFTMNAGSIVGCSTPNRLTTGEASYGGIYAFGPMANIDTTGVITLTGGLIKNNGRYAINAAYMTTIYANGGEVYGGVHLNQACKITCLAEDNGITAFKGKTVIGGTSSVNPSHVDWGLFYGGLYIYGNTTGVIVTYKDGDSEYAKQVLPSGTLATRPDTPAATPGYTFGGWNKADGTAWDYASDKVTDNITLYAKWAANTYTITFDTAGGSEIAPITQDYGTNIAAPADPTREGYTFIGWDREIPETMPAENMTVTAQWEINQYTITFDTNGGSEIAPITQDYGTVITAPEAPEREGYTFIGWDKAIPETMPAENITLKARWKDTEKPTGEIIIGANKWQEFLNKLTFGLFFKDTQTVTINAADNSGTVFISYLVTDRDLSEAELQSLVFSGYEEPFCIDPNGEYIVYAMLVDESMNITYLRSDRVTLDNVQPVIGGIENGKIYCEAQTVTVDEKYVNTITVNGTEVTLDENNSFTLAPADGEQRIVVTDKAGNTAEMTVTVNDGHTYGEWVSNGDGTHTRQCTVDGCNGLETKDCSGGKTTCAEKAVCEVCGKSYGELDPKNHTDLKHIPAKAATEDAEGNIEYWYCGGCNRYYSDKDGTKEIKKADTVTAKLPQSPLTGDTSNLMLWSALLLASGGVLTGVTVFDKRKRHSAK</sequence>
<dbReference type="Gene3D" id="2.60.40.4270">
    <property type="entry name" value="Listeria-Bacteroides repeat domain"/>
    <property type="match status" value="3"/>
</dbReference>
<feature type="signal peptide" evidence="3">
    <location>
        <begin position="1"/>
        <end position="25"/>
    </location>
</feature>
<keyword evidence="2" id="KW-1133">Transmembrane helix</keyword>
<evidence type="ECO:0000313" key="5">
    <source>
        <dbReference type="Proteomes" id="UP000681035"/>
    </source>
</evidence>
<comment type="subcellular location">
    <subcellularLocation>
        <location evidence="1">Cell envelope</location>
    </subcellularLocation>
</comment>
<dbReference type="NCBIfam" id="TIGR02543">
    <property type="entry name" value="List_Bact_rpt"/>
    <property type="match status" value="1"/>
</dbReference>
<dbReference type="Pfam" id="PF09479">
    <property type="entry name" value="Flg_new"/>
    <property type="match status" value="3"/>
</dbReference>